<evidence type="ECO:0000313" key="2">
    <source>
        <dbReference type="Proteomes" id="UP000054166"/>
    </source>
</evidence>
<dbReference type="AlphaFoldDB" id="A0A0C3AJX7"/>
<dbReference type="EMBL" id="KN833066">
    <property type="protein sequence ID" value="KIM74138.1"/>
    <property type="molecule type" value="Genomic_DNA"/>
</dbReference>
<dbReference type="Proteomes" id="UP000054166">
    <property type="component" value="Unassembled WGS sequence"/>
</dbReference>
<accession>A0A0C3AJX7</accession>
<sequence length="57" mass="6522">MSLKGPHKLEEDYARLLVLRSPWLVCVPDRSVQPINVAATYSVPSKLYPFGRSRKHN</sequence>
<reference evidence="2" key="2">
    <citation type="submission" date="2015-01" db="EMBL/GenBank/DDBJ databases">
        <title>Evolutionary Origins and Diversification of the Mycorrhizal Mutualists.</title>
        <authorList>
            <consortium name="DOE Joint Genome Institute"/>
            <consortium name="Mycorrhizal Genomics Consortium"/>
            <person name="Kohler A."/>
            <person name="Kuo A."/>
            <person name="Nagy L.G."/>
            <person name="Floudas D."/>
            <person name="Copeland A."/>
            <person name="Barry K.W."/>
            <person name="Cichocki N."/>
            <person name="Veneault-Fourrey C."/>
            <person name="LaButti K."/>
            <person name="Lindquist E.A."/>
            <person name="Lipzen A."/>
            <person name="Lundell T."/>
            <person name="Morin E."/>
            <person name="Murat C."/>
            <person name="Riley R."/>
            <person name="Ohm R."/>
            <person name="Sun H."/>
            <person name="Tunlid A."/>
            <person name="Henrissat B."/>
            <person name="Grigoriev I.V."/>
            <person name="Hibbett D.S."/>
            <person name="Martin F."/>
        </authorList>
    </citation>
    <scope>NUCLEOTIDE SEQUENCE [LARGE SCALE GENOMIC DNA]</scope>
    <source>
        <strain evidence="2">F 1598</strain>
    </source>
</reference>
<dbReference type="InParanoid" id="A0A0C3AJX7"/>
<gene>
    <name evidence="1" type="ORF">PILCRDRAFT_713454</name>
</gene>
<dbReference type="HOGENOM" id="CLU_2997274_0_0_1"/>
<keyword evidence="2" id="KW-1185">Reference proteome</keyword>
<name>A0A0C3AJX7_PILCF</name>
<evidence type="ECO:0000313" key="1">
    <source>
        <dbReference type="EMBL" id="KIM74138.1"/>
    </source>
</evidence>
<organism evidence="1 2">
    <name type="scientific">Piloderma croceum (strain F 1598)</name>
    <dbReference type="NCBI Taxonomy" id="765440"/>
    <lineage>
        <taxon>Eukaryota</taxon>
        <taxon>Fungi</taxon>
        <taxon>Dikarya</taxon>
        <taxon>Basidiomycota</taxon>
        <taxon>Agaricomycotina</taxon>
        <taxon>Agaricomycetes</taxon>
        <taxon>Agaricomycetidae</taxon>
        <taxon>Atheliales</taxon>
        <taxon>Atheliaceae</taxon>
        <taxon>Piloderma</taxon>
    </lineage>
</organism>
<proteinExistence type="predicted"/>
<reference evidence="1 2" key="1">
    <citation type="submission" date="2014-04" db="EMBL/GenBank/DDBJ databases">
        <authorList>
            <consortium name="DOE Joint Genome Institute"/>
            <person name="Kuo A."/>
            <person name="Tarkka M."/>
            <person name="Buscot F."/>
            <person name="Kohler A."/>
            <person name="Nagy L.G."/>
            <person name="Floudas D."/>
            <person name="Copeland A."/>
            <person name="Barry K.W."/>
            <person name="Cichocki N."/>
            <person name="Veneault-Fourrey C."/>
            <person name="LaButti K."/>
            <person name="Lindquist E.A."/>
            <person name="Lipzen A."/>
            <person name="Lundell T."/>
            <person name="Morin E."/>
            <person name="Murat C."/>
            <person name="Sun H."/>
            <person name="Tunlid A."/>
            <person name="Henrissat B."/>
            <person name="Grigoriev I.V."/>
            <person name="Hibbett D.S."/>
            <person name="Martin F."/>
            <person name="Nordberg H.P."/>
            <person name="Cantor M.N."/>
            <person name="Hua S.X."/>
        </authorList>
    </citation>
    <scope>NUCLEOTIDE SEQUENCE [LARGE SCALE GENOMIC DNA]</scope>
    <source>
        <strain evidence="1 2">F 1598</strain>
    </source>
</reference>
<protein>
    <submittedName>
        <fullName evidence="1">Uncharacterized protein</fullName>
    </submittedName>
</protein>